<dbReference type="AlphaFoldDB" id="A0A7Y9TST6"/>
<dbReference type="EMBL" id="JACCCW010000001">
    <property type="protein sequence ID" value="NYF79318.1"/>
    <property type="molecule type" value="Genomic_DNA"/>
</dbReference>
<dbReference type="InterPro" id="IPR021067">
    <property type="entry name" value="Glycosyltransferase"/>
</dbReference>
<keyword evidence="2" id="KW-1185">Reference proteome</keyword>
<dbReference type="SUPFAM" id="SSF53448">
    <property type="entry name" value="Nucleotide-diphospho-sugar transferases"/>
    <property type="match status" value="1"/>
</dbReference>
<dbReference type="PANTHER" id="PTHR34496:SF10">
    <property type="entry name" value="GLCNAC TRANSFERASE"/>
    <property type="match status" value="1"/>
</dbReference>
<dbReference type="PANTHER" id="PTHR34496">
    <property type="entry name" value="GLCNAC TRANSFERASE-RELATED"/>
    <property type="match status" value="1"/>
</dbReference>
<dbReference type="Proteomes" id="UP000589520">
    <property type="component" value="Unassembled WGS sequence"/>
</dbReference>
<proteinExistence type="predicted"/>
<dbReference type="RefSeq" id="WP_179489484.1">
    <property type="nucleotide sequence ID" value="NZ_JACCCW010000001.1"/>
</dbReference>
<protein>
    <recommendedName>
        <fullName evidence="3">Glycosyltransferase (GlcNAc)</fullName>
    </recommendedName>
</protein>
<accession>A0A7Y9TST6</accession>
<dbReference type="Gene3D" id="3.90.550.10">
    <property type="entry name" value="Spore Coat Polysaccharide Biosynthesis Protein SpsA, Chain A"/>
    <property type="match status" value="1"/>
</dbReference>
<name>A0A7Y9TST6_9BACT</name>
<dbReference type="Pfam" id="PF11397">
    <property type="entry name" value="GlcNAc"/>
    <property type="match status" value="2"/>
</dbReference>
<evidence type="ECO:0008006" key="3">
    <source>
        <dbReference type="Google" id="ProtNLM"/>
    </source>
</evidence>
<organism evidence="1 2">
    <name type="scientific">Granulicella arctica</name>
    <dbReference type="NCBI Taxonomy" id="940613"/>
    <lineage>
        <taxon>Bacteria</taxon>
        <taxon>Pseudomonadati</taxon>
        <taxon>Acidobacteriota</taxon>
        <taxon>Terriglobia</taxon>
        <taxon>Terriglobales</taxon>
        <taxon>Acidobacteriaceae</taxon>
        <taxon>Granulicella</taxon>
    </lineage>
</organism>
<reference evidence="1 2" key="1">
    <citation type="submission" date="2020-07" db="EMBL/GenBank/DDBJ databases">
        <title>Genomic Encyclopedia of Type Strains, Phase IV (KMG-V): Genome sequencing to study the core and pangenomes of soil and plant-associated prokaryotes.</title>
        <authorList>
            <person name="Whitman W."/>
        </authorList>
    </citation>
    <scope>NUCLEOTIDE SEQUENCE [LARGE SCALE GENOMIC DNA]</scope>
    <source>
        <strain evidence="1 2">X4EP2</strain>
    </source>
</reference>
<dbReference type="InterPro" id="IPR029044">
    <property type="entry name" value="Nucleotide-diphossugar_trans"/>
</dbReference>
<evidence type="ECO:0000313" key="1">
    <source>
        <dbReference type="EMBL" id="NYF79318.1"/>
    </source>
</evidence>
<evidence type="ECO:0000313" key="2">
    <source>
        <dbReference type="Proteomes" id="UP000589520"/>
    </source>
</evidence>
<sequence length="434" mass="49747">MDGANNQDSLHSLIFISIASYRDAQLVPTIRDCLAKAKSPDRLRFGICWQHSSDEESLSFLDDTRFQILDTDWRDSKGACWARSEIMKLWHGEDWFFQIDSHCRFASGWDETLIQMARQAPSVKPILSTYPPPFTPSENEVFGGEPFQMAFQGFTPEGIPFMKPLAIPNWQHRDGPLRARFLAAGFLFAPGCFVEEVPYDPDLYFIGEEATMTLRAYTHGYDLFHPSRAVVWHDYVRAYATRHWDDHTKANKVTQEWGELDLRSKEKVRLLLAGQSVESHGLGSVRTLKEYEDYAGLSFSLRKGQNYTLLSEEPPNPEPPPDWAEQIYPWMVRITVDAAALPVGSLDDPAFWYVSVHDEERNEIFRRDFPRAELETLSGKEPKISLICEFQSGIIPATWSIWPVSRSRGWLQRIRGVLAESDYTILLEDAPESS</sequence>
<gene>
    <name evidence="1" type="ORF">HDF17_001605</name>
</gene>
<comment type="caution">
    <text evidence="1">The sequence shown here is derived from an EMBL/GenBank/DDBJ whole genome shotgun (WGS) entry which is preliminary data.</text>
</comment>